<reference evidence="1" key="1">
    <citation type="submission" date="2020-08" db="EMBL/GenBank/DDBJ databases">
        <title>Multicomponent nature underlies the extraordinary mechanical properties of spider dragline silk.</title>
        <authorList>
            <person name="Kono N."/>
            <person name="Nakamura H."/>
            <person name="Mori M."/>
            <person name="Yoshida Y."/>
            <person name="Ohtoshi R."/>
            <person name="Malay A.D."/>
            <person name="Moran D.A.P."/>
            <person name="Tomita M."/>
            <person name="Numata K."/>
            <person name="Arakawa K."/>
        </authorList>
    </citation>
    <scope>NUCLEOTIDE SEQUENCE</scope>
</reference>
<name>A0A8X6PT26_NEPPI</name>
<evidence type="ECO:0000313" key="1">
    <source>
        <dbReference type="EMBL" id="GFT87763.1"/>
    </source>
</evidence>
<sequence>MDQVLISTAAGEGNLLNLKWEGIFHIRPSLWISYARFRFKVFRLSNIDWKEIGCPWQPQNQEMGRDNSGNQSIALSNASESILLIDKHHIRVRENIPLLQIMNDVISNIGS</sequence>
<dbReference type="AlphaFoldDB" id="A0A8X6PT26"/>
<protein>
    <submittedName>
        <fullName evidence="1">Uncharacterized protein</fullName>
    </submittedName>
</protein>
<dbReference type="Proteomes" id="UP000887013">
    <property type="component" value="Unassembled WGS sequence"/>
</dbReference>
<organism evidence="1 2">
    <name type="scientific">Nephila pilipes</name>
    <name type="common">Giant wood spider</name>
    <name type="synonym">Nephila maculata</name>
    <dbReference type="NCBI Taxonomy" id="299642"/>
    <lineage>
        <taxon>Eukaryota</taxon>
        <taxon>Metazoa</taxon>
        <taxon>Ecdysozoa</taxon>
        <taxon>Arthropoda</taxon>
        <taxon>Chelicerata</taxon>
        <taxon>Arachnida</taxon>
        <taxon>Araneae</taxon>
        <taxon>Araneomorphae</taxon>
        <taxon>Entelegynae</taxon>
        <taxon>Araneoidea</taxon>
        <taxon>Nephilidae</taxon>
        <taxon>Nephila</taxon>
    </lineage>
</organism>
<proteinExistence type="predicted"/>
<keyword evidence="2" id="KW-1185">Reference proteome</keyword>
<accession>A0A8X6PT26</accession>
<evidence type="ECO:0000313" key="2">
    <source>
        <dbReference type="Proteomes" id="UP000887013"/>
    </source>
</evidence>
<dbReference type="EMBL" id="BMAW01120120">
    <property type="protein sequence ID" value="GFT87763.1"/>
    <property type="molecule type" value="Genomic_DNA"/>
</dbReference>
<comment type="caution">
    <text evidence="1">The sequence shown here is derived from an EMBL/GenBank/DDBJ whole genome shotgun (WGS) entry which is preliminary data.</text>
</comment>
<gene>
    <name evidence="1" type="ORF">NPIL_110791</name>
</gene>